<gene>
    <name evidence="1" type="ORF">MEUPH1_LOCUS3786</name>
</gene>
<name>A0AAV0VTK4_9HEMI</name>
<reference evidence="1 2" key="1">
    <citation type="submission" date="2023-01" db="EMBL/GenBank/DDBJ databases">
        <authorList>
            <person name="Whitehead M."/>
        </authorList>
    </citation>
    <scope>NUCLEOTIDE SEQUENCE [LARGE SCALE GENOMIC DNA]</scope>
</reference>
<organism evidence="1 2">
    <name type="scientific">Macrosiphum euphorbiae</name>
    <name type="common">potato aphid</name>
    <dbReference type="NCBI Taxonomy" id="13131"/>
    <lineage>
        <taxon>Eukaryota</taxon>
        <taxon>Metazoa</taxon>
        <taxon>Ecdysozoa</taxon>
        <taxon>Arthropoda</taxon>
        <taxon>Hexapoda</taxon>
        <taxon>Insecta</taxon>
        <taxon>Pterygota</taxon>
        <taxon>Neoptera</taxon>
        <taxon>Paraneoptera</taxon>
        <taxon>Hemiptera</taxon>
        <taxon>Sternorrhyncha</taxon>
        <taxon>Aphidomorpha</taxon>
        <taxon>Aphidoidea</taxon>
        <taxon>Aphididae</taxon>
        <taxon>Macrosiphini</taxon>
        <taxon>Macrosiphum</taxon>
    </lineage>
</organism>
<dbReference type="EMBL" id="CARXXK010000001">
    <property type="protein sequence ID" value="CAI6346939.1"/>
    <property type="molecule type" value="Genomic_DNA"/>
</dbReference>
<protein>
    <submittedName>
        <fullName evidence="1">Uncharacterized protein</fullName>
    </submittedName>
</protein>
<accession>A0AAV0VTK4</accession>
<proteinExistence type="predicted"/>
<dbReference type="AlphaFoldDB" id="A0AAV0VTK4"/>
<keyword evidence="2" id="KW-1185">Reference proteome</keyword>
<evidence type="ECO:0000313" key="1">
    <source>
        <dbReference type="EMBL" id="CAI6346939.1"/>
    </source>
</evidence>
<comment type="caution">
    <text evidence="1">The sequence shown here is derived from an EMBL/GenBank/DDBJ whole genome shotgun (WGS) entry which is preliminary data.</text>
</comment>
<sequence>MGQRCVNGRRGGRSTTIMAGIPQIMTMENGSNKSKNILIDNHQTKIQQSIKIRVERLVFIEVGFGTNTFNSIINTQIVRTTYP</sequence>
<dbReference type="Proteomes" id="UP001160148">
    <property type="component" value="Unassembled WGS sequence"/>
</dbReference>
<evidence type="ECO:0000313" key="2">
    <source>
        <dbReference type="Proteomes" id="UP001160148"/>
    </source>
</evidence>